<dbReference type="AlphaFoldDB" id="A0A1X7UHA1"/>
<proteinExistence type="predicted"/>
<evidence type="ECO:0000256" key="1">
    <source>
        <dbReference type="SAM" id="SignalP"/>
    </source>
</evidence>
<name>A0A1X7UHA1_AMPQE</name>
<protein>
    <submittedName>
        <fullName evidence="2">Uncharacterized protein</fullName>
    </submittedName>
</protein>
<keyword evidence="1" id="KW-0732">Signal</keyword>
<accession>A0A1X7UHA1</accession>
<dbReference type="EnsemblMetazoa" id="Aqu2.1.26848_001">
    <property type="protein sequence ID" value="Aqu2.1.26848_001"/>
    <property type="gene ID" value="Aqu2.1.26848"/>
</dbReference>
<dbReference type="InParanoid" id="A0A1X7UHA1"/>
<sequence length="68" mass="7676">ILLHCCLAQFLHYELVLVTKEWCSVTLTCHCGSNSGNSIRLTAKHVIVLMLKIFNFKAVSNILLSHHI</sequence>
<reference evidence="2" key="1">
    <citation type="submission" date="2017-05" db="UniProtKB">
        <authorList>
            <consortium name="EnsemblMetazoa"/>
        </authorList>
    </citation>
    <scope>IDENTIFICATION</scope>
</reference>
<evidence type="ECO:0000313" key="2">
    <source>
        <dbReference type="EnsemblMetazoa" id="Aqu2.1.26848_001"/>
    </source>
</evidence>
<organism evidence="2">
    <name type="scientific">Amphimedon queenslandica</name>
    <name type="common">Sponge</name>
    <dbReference type="NCBI Taxonomy" id="400682"/>
    <lineage>
        <taxon>Eukaryota</taxon>
        <taxon>Metazoa</taxon>
        <taxon>Porifera</taxon>
        <taxon>Demospongiae</taxon>
        <taxon>Heteroscleromorpha</taxon>
        <taxon>Haplosclerida</taxon>
        <taxon>Niphatidae</taxon>
        <taxon>Amphimedon</taxon>
    </lineage>
</organism>
<feature type="signal peptide" evidence="1">
    <location>
        <begin position="1"/>
        <end position="18"/>
    </location>
</feature>
<feature type="chain" id="PRO_5012191816" evidence="1">
    <location>
        <begin position="19"/>
        <end position="68"/>
    </location>
</feature>